<dbReference type="InterPro" id="IPR009091">
    <property type="entry name" value="RCC1/BLIP-II"/>
</dbReference>
<gene>
    <name evidence="3" type="ORF">L596_009682</name>
</gene>
<feature type="compositionally biased region" description="Acidic residues" evidence="2">
    <location>
        <begin position="19"/>
        <end position="34"/>
    </location>
</feature>
<evidence type="ECO:0000256" key="1">
    <source>
        <dbReference type="PROSITE-ProRule" id="PRU00235"/>
    </source>
</evidence>
<dbReference type="EMBL" id="AZBU02000002">
    <property type="protein sequence ID" value="TKR95525.1"/>
    <property type="molecule type" value="Genomic_DNA"/>
</dbReference>
<feature type="compositionally biased region" description="Basic residues" evidence="2">
    <location>
        <begin position="466"/>
        <end position="475"/>
    </location>
</feature>
<accession>A0A4V6A6M8</accession>
<keyword evidence="4" id="KW-1185">Reference proteome</keyword>
<feature type="repeat" description="RCC1" evidence="1">
    <location>
        <begin position="274"/>
        <end position="325"/>
    </location>
</feature>
<feature type="compositionally biased region" description="Basic and acidic residues" evidence="2">
    <location>
        <begin position="435"/>
        <end position="452"/>
    </location>
</feature>
<proteinExistence type="predicted"/>
<dbReference type="InterPro" id="IPR051553">
    <property type="entry name" value="Ran_GTPase-activating"/>
</dbReference>
<dbReference type="OrthoDB" id="5370059at2759"/>
<dbReference type="PANTHER" id="PTHR45982:SF1">
    <property type="entry name" value="REGULATOR OF CHROMOSOME CONDENSATION"/>
    <property type="match status" value="1"/>
</dbReference>
<comment type="caution">
    <text evidence="3">The sequence shown here is derived from an EMBL/GenBank/DDBJ whole genome shotgun (WGS) entry which is preliminary data.</text>
</comment>
<sequence>MEVDEAAAAQKEAPPVKEDAEEEQPHEEEEEEVDEWYRELMMPVTERELAAAIEKANAEQAEAQKKLEKVHVYPLPRDRFSKNFFFGHVEVKNKTTIHRGVTQNMARIDIYDHITHYYTTFFIDDGIYDVVFCEGRQEFYFSGMKQSVYCFFYVSEASPKTDYLVIRRQYSRDDKGRWSYTPVFLDNTITKGPIAVDKNYYCIDRVHNPTFEKCRNAPILIAAETDHVCYVINSHLESEGCSVFRNNDHLEDLDSKVILLDAGNTHILLLTENNQLYTYGNGSHGQLGHGKLTSEKTPKLVEYFENFKVLDMAAGPFQTIVISDDGEACGCGWNATGQLGTEINDGDIVPTPLPMMSLEDENSYVSAFASDGSTALQTSEGDVVILSKNKIRIQEFQQRQKEMAELMERKREALAVKLEPLDDYGDHMEEEQEGKEEHPLDREEPKRKETCSKRRTRKSPPCSRRPIFKRVNKTV</sequence>
<feature type="region of interest" description="Disordered" evidence="2">
    <location>
        <begin position="420"/>
        <end position="475"/>
    </location>
</feature>
<dbReference type="InterPro" id="IPR000408">
    <property type="entry name" value="Reg_chr_condens"/>
</dbReference>
<protein>
    <submittedName>
        <fullName evidence="3">Uncharacterized protein</fullName>
    </submittedName>
</protein>
<dbReference type="Proteomes" id="UP000298663">
    <property type="component" value="Unassembled WGS sequence"/>
</dbReference>
<evidence type="ECO:0000313" key="4">
    <source>
        <dbReference type="Proteomes" id="UP000298663"/>
    </source>
</evidence>
<dbReference type="STRING" id="34508.A0A4V6A6M8"/>
<dbReference type="PANTHER" id="PTHR45982">
    <property type="entry name" value="REGULATOR OF CHROMOSOME CONDENSATION"/>
    <property type="match status" value="1"/>
</dbReference>
<feature type="region of interest" description="Disordered" evidence="2">
    <location>
        <begin position="1"/>
        <end position="35"/>
    </location>
</feature>
<dbReference type="Pfam" id="PF00415">
    <property type="entry name" value="RCC1"/>
    <property type="match status" value="1"/>
</dbReference>
<reference evidence="3 4" key="2">
    <citation type="journal article" date="2019" name="G3 (Bethesda)">
        <title>Hybrid Assembly of the Genome of the Entomopathogenic Nematode Steinernema carpocapsae Identifies the X-Chromosome.</title>
        <authorList>
            <person name="Serra L."/>
            <person name="Macchietto M."/>
            <person name="Macias-Munoz A."/>
            <person name="McGill C.J."/>
            <person name="Rodriguez I.M."/>
            <person name="Rodriguez B."/>
            <person name="Murad R."/>
            <person name="Mortazavi A."/>
        </authorList>
    </citation>
    <scope>NUCLEOTIDE SEQUENCE [LARGE SCALE GENOMIC DNA]</scope>
    <source>
        <strain evidence="3 4">ALL</strain>
    </source>
</reference>
<organism evidence="3 4">
    <name type="scientific">Steinernema carpocapsae</name>
    <name type="common">Entomopathogenic nematode</name>
    <dbReference type="NCBI Taxonomy" id="34508"/>
    <lineage>
        <taxon>Eukaryota</taxon>
        <taxon>Metazoa</taxon>
        <taxon>Ecdysozoa</taxon>
        <taxon>Nematoda</taxon>
        <taxon>Chromadorea</taxon>
        <taxon>Rhabditida</taxon>
        <taxon>Tylenchina</taxon>
        <taxon>Panagrolaimomorpha</taxon>
        <taxon>Strongyloidoidea</taxon>
        <taxon>Steinernematidae</taxon>
        <taxon>Steinernema</taxon>
    </lineage>
</organism>
<reference evidence="3 4" key="1">
    <citation type="journal article" date="2015" name="Genome Biol.">
        <title>Comparative genomics of Steinernema reveals deeply conserved gene regulatory networks.</title>
        <authorList>
            <person name="Dillman A.R."/>
            <person name="Macchietto M."/>
            <person name="Porter C.F."/>
            <person name="Rogers A."/>
            <person name="Williams B."/>
            <person name="Antoshechkin I."/>
            <person name="Lee M.M."/>
            <person name="Goodwin Z."/>
            <person name="Lu X."/>
            <person name="Lewis E.E."/>
            <person name="Goodrich-Blair H."/>
            <person name="Stock S.P."/>
            <person name="Adams B.J."/>
            <person name="Sternberg P.W."/>
            <person name="Mortazavi A."/>
        </authorList>
    </citation>
    <scope>NUCLEOTIDE SEQUENCE [LARGE SCALE GENOMIC DNA]</scope>
    <source>
        <strain evidence="3 4">ALL</strain>
    </source>
</reference>
<evidence type="ECO:0000313" key="3">
    <source>
        <dbReference type="EMBL" id="TKR95525.1"/>
    </source>
</evidence>
<dbReference type="PROSITE" id="PS50012">
    <property type="entry name" value="RCC1_3"/>
    <property type="match status" value="1"/>
</dbReference>
<name>A0A4V6A6M8_STECR</name>
<dbReference type="Gene3D" id="2.130.10.30">
    <property type="entry name" value="Regulator of chromosome condensation 1/beta-lactamase-inhibitor protein II"/>
    <property type="match status" value="1"/>
</dbReference>
<dbReference type="SUPFAM" id="SSF50985">
    <property type="entry name" value="RCC1/BLIP-II"/>
    <property type="match status" value="1"/>
</dbReference>
<evidence type="ECO:0000256" key="2">
    <source>
        <dbReference type="SAM" id="MobiDB-lite"/>
    </source>
</evidence>
<dbReference type="AlphaFoldDB" id="A0A4V6A6M8"/>